<reference evidence="9 10" key="1">
    <citation type="journal article" date="2014" name="Int. J. Syst. Evol. Microbiol.">
        <title>Complete genome sequence of Corynebacterium casei LMG S-19264T (=DSM 44701T), isolated from a smear-ripened cheese.</title>
        <authorList>
            <consortium name="US DOE Joint Genome Institute (JGI-PGF)"/>
            <person name="Walter F."/>
            <person name="Albersmeier A."/>
            <person name="Kalinowski J."/>
            <person name="Ruckert C."/>
        </authorList>
    </citation>
    <scope>NUCLEOTIDE SEQUENCE [LARGE SCALE GENOMIC DNA]</scope>
    <source>
        <strain evidence="9 10">NBRC 112785</strain>
    </source>
</reference>
<accession>A0AA37TQQ7</accession>
<dbReference type="InterPro" id="IPR003753">
    <property type="entry name" value="Exonuc_VII_L"/>
</dbReference>
<dbReference type="CDD" id="cd04489">
    <property type="entry name" value="ExoVII_LU_OBF"/>
    <property type="match status" value="1"/>
</dbReference>
<evidence type="ECO:0000313" key="10">
    <source>
        <dbReference type="Proteomes" id="UP001157439"/>
    </source>
</evidence>
<dbReference type="InterPro" id="IPR020579">
    <property type="entry name" value="Exonuc_VII_lsu_C"/>
</dbReference>
<evidence type="ECO:0000256" key="3">
    <source>
        <dbReference type="ARBA" id="ARBA00022801"/>
    </source>
</evidence>
<keyword evidence="10" id="KW-1185">Reference proteome</keyword>
<evidence type="ECO:0000256" key="2">
    <source>
        <dbReference type="ARBA" id="ARBA00022722"/>
    </source>
</evidence>
<keyword evidence="2 5" id="KW-0540">Nuclease</keyword>
<dbReference type="GO" id="GO:0008855">
    <property type="term" value="F:exodeoxyribonuclease VII activity"/>
    <property type="evidence" value="ECO:0007669"/>
    <property type="project" value="UniProtKB-UniRule"/>
</dbReference>
<evidence type="ECO:0000256" key="6">
    <source>
        <dbReference type="RuleBase" id="RU004355"/>
    </source>
</evidence>
<feature type="domain" description="OB-fold nucleic acid binding" evidence="8">
    <location>
        <begin position="2"/>
        <end position="81"/>
    </location>
</feature>
<dbReference type="GO" id="GO:0005737">
    <property type="term" value="C:cytoplasm"/>
    <property type="evidence" value="ECO:0007669"/>
    <property type="project" value="UniProtKB-SubCell"/>
</dbReference>
<comment type="subcellular location">
    <subcellularLocation>
        <location evidence="5 6">Cytoplasm</location>
    </subcellularLocation>
</comment>
<keyword evidence="1 5" id="KW-0963">Cytoplasm</keyword>
<keyword evidence="4 5" id="KW-0269">Exonuclease</keyword>
<dbReference type="Pfam" id="PF13742">
    <property type="entry name" value="tRNA_anti_2"/>
    <property type="match status" value="1"/>
</dbReference>
<proteinExistence type="inferred from homology"/>
<dbReference type="AlphaFoldDB" id="A0AA37TQQ7"/>
<dbReference type="Proteomes" id="UP001157439">
    <property type="component" value="Unassembled WGS sequence"/>
</dbReference>
<name>A0AA37TQQ7_9GAMM</name>
<evidence type="ECO:0000259" key="8">
    <source>
        <dbReference type="Pfam" id="PF13742"/>
    </source>
</evidence>
<gene>
    <name evidence="5 9" type="primary">xseA</name>
    <name evidence="9" type="ORF">GCM10007894_08830</name>
</gene>
<dbReference type="EMBL" id="BSPO01000002">
    <property type="protein sequence ID" value="GLS82906.1"/>
    <property type="molecule type" value="Genomic_DNA"/>
</dbReference>
<evidence type="ECO:0000256" key="4">
    <source>
        <dbReference type="ARBA" id="ARBA00022839"/>
    </source>
</evidence>
<protein>
    <recommendedName>
        <fullName evidence="5">Exodeoxyribonuclease 7 large subunit</fullName>
        <ecNumber evidence="5">3.1.11.6</ecNumber>
    </recommendedName>
    <alternativeName>
        <fullName evidence="5">Exodeoxyribonuclease VII large subunit</fullName>
        <shortName evidence="5">Exonuclease VII large subunit</shortName>
    </alternativeName>
</protein>
<sequence>MLEGQIGRIWLTGEISNFAAPASGHWYFSLKDSKAQVRCAMFKGRNQRVSFIPKNGQQVTVQADLSLYEPRGDYQLIVGNMVDSGAGALKQQFDELKAKLAAQGLFSTEHKQALPRPKRLGVITSPSGAAIRDVLHVLERRAPAMEVVIYPAQVQGELAAKQLIHAIERANQRNEVDALLLTRGGGSLEDLWCFNDEQLAHAIFNSALPVVSAVGHEVDVTIADFVADVRAPTPSAGAEMLSGDSLAQLQQLASLGQRLRQSMAALLYSKQQRSQQYRYRLDKHHPSRQLDLLKQQFDETGFRLHTNLSKQLQTRQQHIERLGHRLFQATPAQRVALDLAKTEQLQGRLHNALNTVLNNHTQRWQSLASQLNAISPLATLERGYSISRNAQHTIVTKVDQVTIDEPMSVQVSDGVISATVNQIEKS</sequence>
<evidence type="ECO:0000256" key="1">
    <source>
        <dbReference type="ARBA" id="ARBA00022490"/>
    </source>
</evidence>
<dbReference type="Pfam" id="PF02601">
    <property type="entry name" value="Exonuc_VII_L"/>
    <property type="match status" value="1"/>
</dbReference>
<comment type="function">
    <text evidence="5">Bidirectionally degrades single-stranded DNA into large acid-insoluble oligonucleotides, which are then degraded further into small acid-soluble oligonucleotides.</text>
</comment>
<comment type="similarity">
    <text evidence="5 6">Belongs to the XseA family.</text>
</comment>
<dbReference type="PANTHER" id="PTHR30008:SF0">
    <property type="entry name" value="EXODEOXYRIBONUCLEASE 7 LARGE SUBUNIT"/>
    <property type="match status" value="1"/>
</dbReference>
<dbReference type="HAMAP" id="MF_00378">
    <property type="entry name" value="Exonuc_7_L"/>
    <property type="match status" value="1"/>
</dbReference>
<dbReference type="GO" id="GO:0003676">
    <property type="term" value="F:nucleic acid binding"/>
    <property type="evidence" value="ECO:0007669"/>
    <property type="project" value="InterPro"/>
</dbReference>
<dbReference type="NCBIfam" id="TIGR00237">
    <property type="entry name" value="xseA"/>
    <property type="match status" value="1"/>
</dbReference>
<dbReference type="GO" id="GO:0006308">
    <property type="term" value="P:DNA catabolic process"/>
    <property type="evidence" value="ECO:0007669"/>
    <property type="project" value="UniProtKB-UniRule"/>
</dbReference>
<organism evidence="9 10">
    <name type="scientific">Paraferrimonas haliotis</name>
    <dbReference type="NCBI Taxonomy" id="2013866"/>
    <lineage>
        <taxon>Bacteria</taxon>
        <taxon>Pseudomonadati</taxon>
        <taxon>Pseudomonadota</taxon>
        <taxon>Gammaproteobacteria</taxon>
        <taxon>Alteromonadales</taxon>
        <taxon>Ferrimonadaceae</taxon>
        <taxon>Paraferrimonas</taxon>
    </lineage>
</organism>
<evidence type="ECO:0000256" key="5">
    <source>
        <dbReference type="HAMAP-Rule" id="MF_00378"/>
    </source>
</evidence>
<comment type="subunit">
    <text evidence="5">Heterooligomer composed of large and small subunits.</text>
</comment>
<evidence type="ECO:0000313" key="9">
    <source>
        <dbReference type="EMBL" id="GLS82906.1"/>
    </source>
</evidence>
<evidence type="ECO:0000259" key="7">
    <source>
        <dbReference type="Pfam" id="PF02601"/>
    </source>
</evidence>
<dbReference type="InterPro" id="IPR025824">
    <property type="entry name" value="OB-fold_nuc-bd_dom"/>
</dbReference>
<feature type="domain" description="Exonuclease VII large subunit C-terminal" evidence="7">
    <location>
        <begin position="105"/>
        <end position="418"/>
    </location>
</feature>
<keyword evidence="3 5" id="KW-0378">Hydrolase</keyword>
<dbReference type="PANTHER" id="PTHR30008">
    <property type="entry name" value="EXODEOXYRIBONUCLEASE 7 LARGE SUBUNIT"/>
    <property type="match status" value="1"/>
</dbReference>
<dbReference type="EC" id="3.1.11.6" evidence="5"/>
<dbReference type="GO" id="GO:0009318">
    <property type="term" value="C:exodeoxyribonuclease VII complex"/>
    <property type="evidence" value="ECO:0007669"/>
    <property type="project" value="UniProtKB-UniRule"/>
</dbReference>
<comment type="caution">
    <text evidence="9">The sequence shown here is derived from an EMBL/GenBank/DDBJ whole genome shotgun (WGS) entry which is preliminary data.</text>
</comment>
<comment type="catalytic activity">
    <reaction evidence="5 6">
        <text>Exonucleolytic cleavage in either 5'- to 3'- or 3'- to 5'-direction to yield nucleoside 5'-phosphates.</text>
        <dbReference type="EC" id="3.1.11.6"/>
    </reaction>
</comment>